<organism evidence="8 9">
    <name type="scientific">Crucibulum laeve</name>
    <dbReference type="NCBI Taxonomy" id="68775"/>
    <lineage>
        <taxon>Eukaryota</taxon>
        <taxon>Fungi</taxon>
        <taxon>Dikarya</taxon>
        <taxon>Basidiomycota</taxon>
        <taxon>Agaricomycotina</taxon>
        <taxon>Agaricomycetes</taxon>
        <taxon>Agaricomycetidae</taxon>
        <taxon>Agaricales</taxon>
        <taxon>Agaricineae</taxon>
        <taxon>Nidulariaceae</taxon>
        <taxon>Crucibulum</taxon>
    </lineage>
</organism>
<evidence type="ECO:0000313" key="8">
    <source>
        <dbReference type="EMBL" id="TFK38024.1"/>
    </source>
</evidence>
<dbReference type="AlphaFoldDB" id="A0A5C3LY23"/>
<evidence type="ECO:0000256" key="1">
    <source>
        <dbReference type="ARBA" id="ARBA00004141"/>
    </source>
</evidence>
<evidence type="ECO:0000256" key="3">
    <source>
        <dbReference type="ARBA" id="ARBA00022989"/>
    </source>
</evidence>
<dbReference type="PANTHER" id="PTHR33048:SF158">
    <property type="entry name" value="MEMBRANE PROTEIN PTH11-LIKE, PUTATIVE-RELATED"/>
    <property type="match status" value="1"/>
</dbReference>
<keyword evidence="4 6" id="KW-0472">Membrane</keyword>
<reference evidence="8 9" key="1">
    <citation type="journal article" date="2019" name="Nat. Ecol. Evol.">
        <title>Megaphylogeny resolves global patterns of mushroom evolution.</title>
        <authorList>
            <person name="Varga T."/>
            <person name="Krizsan K."/>
            <person name="Foldi C."/>
            <person name="Dima B."/>
            <person name="Sanchez-Garcia M."/>
            <person name="Sanchez-Ramirez S."/>
            <person name="Szollosi G.J."/>
            <person name="Szarkandi J.G."/>
            <person name="Papp V."/>
            <person name="Albert L."/>
            <person name="Andreopoulos W."/>
            <person name="Angelini C."/>
            <person name="Antonin V."/>
            <person name="Barry K.W."/>
            <person name="Bougher N.L."/>
            <person name="Buchanan P."/>
            <person name="Buyck B."/>
            <person name="Bense V."/>
            <person name="Catcheside P."/>
            <person name="Chovatia M."/>
            <person name="Cooper J."/>
            <person name="Damon W."/>
            <person name="Desjardin D."/>
            <person name="Finy P."/>
            <person name="Geml J."/>
            <person name="Haridas S."/>
            <person name="Hughes K."/>
            <person name="Justo A."/>
            <person name="Karasinski D."/>
            <person name="Kautmanova I."/>
            <person name="Kiss B."/>
            <person name="Kocsube S."/>
            <person name="Kotiranta H."/>
            <person name="LaButti K.M."/>
            <person name="Lechner B.E."/>
            <person name="Liimatainen K."/>
            <person name="Lipzen A."/>
            <person name="Lukacs Z."/>
            <person name="Mihaltcheva S."/>
            <person name="Morgado L.N."/>
            <person name="Niskanen T."/>
            <person name="Noordeloos M.E."/>
            <person name="Ohm R.A."/>
            <person name="Ortiz-Santana B."/>
            <person name="Ovrebo C."/>
            <person name="Racz N."/>
            <person name="Riley R."/>
            <person name="Savchenko A."/>
            <person name="Shiryaev A."/>
            <person name="Soop K."/>
            <person name="Spirin V."/>
            <person name="Szebenyi C."/>
            <person name="Tomsovsky M."/>
            <person name="Tulloss R.E."/>
            <person name="Uehling J."/>
            <person name="Grigoriev I.V."/>
            <person name="Vagvolgyi C."/>
            <person name="Papp T."/>
            <person name="Martin F.M."/>
            <person name="Miettinen O."/>
            <person name="Hibbett D.S."/>
            <person name="Nagy L.G."/>
        </authorList>
    </citation>
    <scope>NUCLEOTIDE SEQUENCE [LARGE SCALE GENOMIC DNA]</scope>
    <source>
        <strain evidence="8 9">CBS 166.37</strain>
    </source>
</reference>
<feature type="non-terminal residue" evidence="8">
    <location>
        <position position="1"/>
    </location>
</feature>
<feature type="transmembrane region" description="Helical" evidence="6">
    <location>
        <begin position="72"/>
        <end position="93"/>
    </location>
</feature>
<keyword evidence="3 6" id="KW-1133">Transmembrane helix</keyword>
<dbReference type="InterPro" id="IPR049326">
    <property type="entry name" value="Rhodopsin_dom_fungi"/>
</dbReference>
<dbReference type="STRING" id="68775.A0A5C3LY23"/>
<proteinExistence type="inferred from homology"/>
<evidence type="ECO:0000313" key="9">
    <source>
        <dbReference type="Proteomes" id="UP000308652"/>
    </source>
</evidence>
<feature type="non-terminal residue" evidence="8">
    <location>
        <position position="236"/>
    </location>
</feature>
<accession>A0A5C3LY23</accession>
<evidence type="ECO:0000256" key="5">
    <source>
        <dbReference type="ARBA" id="ARBA00038359"/>
    </source>
</evidence>
<feature type="transmembrane region" description="Helical" evidence="6">
    <location>
        <begin position="142"/>
        <end position="164"/>
    </location>
</feature>
<evidence type="ECO:0000256" key="6">
    <source>
        <dbReference type="SAM" id="Phobius"/>
    </source>
</evidence>
<name>A0A5C3LY23_9AGAR</name>
<feature type="transmembrane region" description="Helical" evidence="6">
    <location>
        <begin position="31"/>
        <end position="52"/>
    </location>
</feature>
<evidence type="ECO:0000256" key="2">
    <source>
        <dbReference type="ARBA" id="ARBA00022692"/>
    </source>
</evidence>
<comment type="similarity">
    <text evidence="5">Belongs to the SAT4 family.</text>
</comment>
<feature type="transmembrane region" description="Helical" evidence="6">
    <location>
        <begin position="105"/>
        <end position="130"/>
    </location>
</feature>
<sequence length="236" mass="26554">IIATFHSLGIISTVFRLAQRYRTRRLWWDDWWAFIAMTSTIGLMTVYLALPWAKIVFGPISVYNRTVWATLVLYTTALWSARLSVSVAIVRLLSPASLVRRTAIGASYCFAAFWASLIVQKLFLCGAVSVSKPICPVPRSAAYLELAADISADLWLVLSPAYMMVHMKLPRQHKRLIMSIFACGLLVTVTSAVQGYFTLTNNQTWIGIISHFEVSASVFVCNLIVVATYIYRLFRN</sequence>
<keyword evidence="2 6" id="KW-0812">Transmembrane</keyword>
<dbReference type="Pfam" id="PF20684">
    <property type="entry name" value="Fung_rhodopsin"/>
    <property type="match status" value="1"/>
</dbReference>
<keyword evidence="9" id="KW-1185">Reference proteome</keyword>
<dbReference type="OrthoDB" id="3229610at2759"/>
<dbReference type="GO" id="GO:0016020">
    <property type="term" value="C:membrane"/>
    <property type="evidence" value="ECO:0007669"/>
    <property type="project" value="UniProtKB-SubCell"/>
</dbReference>
<feature type="transmembrane region" description="Helical" evidence="6">
    <location>
        <begin position="176"/>
        <end position="199"/>
    </location>
</feature>
<evidence type="ECO:0000256" key="4">
    <source>
        <dbReference type="ARBA" id="ARBA00023136"/>
    </source>
</evidence>
<dbReference type="InterPro" id="IPR052337">
    <property type="entry name" value="SAT4-like"/>
</dbReference>
<gene>
    <name evidence="8" type="ORF">BDQ12DRAFT_579741</name>
</gene>
<feature type="transmembrane region" description="Helical" evidence="6">
    <location>
        <begin position="205"/>
        <end position="231"/>
    </location>
</feature>
<dbReference type="PANTHER" id="PTHR33048">
    <property type="entry name" value="PTH11-LIKE INTEGRAL MEMBRANE PROTEIN (AFU_ORTHOLOGUE AFUA_5G11245)"/>
    <property type="match status" value="1"/>
</dbReference>
<dbReference type="Proteomes" id="UP000308652">
    <property type="component" value="Unassembled WGS sequence"/>
</dbReference>
<protein>
    <recommendedName>
        <fullName evidence="7">Rhodopsin domain-containing protein</fullName>
    </recommendedName>
</protein>
<comment type="subcellular location">
    <subcellularLocation>
        <location evidence="1">Membrane</location>
        <topology evidence="1">Multi-pass membrane protein</topology>
    </subcellularLocation>
</comment>
<evidence type="ECO:0000259" key="7">
    <source>
        <dbReference type="Pfam" id="PF20684"/>
    </source>
</evidence>
<feature type="domain" description="Rhodopsin" evidence="7">
    <location>
        <begin position="16"/>
        <end position="225"/>
    </location>
</feature>
<dbReference type="EMBL" id="ML213605">
    <property type="protein sequence ID" value="TFK38024.1"/>
    <property type="molecule type" value="Genomic_DNA"/>
</dbReference>